<dbReference type="Pfam" id="PF03098">
    <property type="entry name" value="An_peroxidase"/>
    <property type="match status" value="1"/>
</dbReference>
<evidence type="ECO:0000256" key="38">
    <source>
        <dbReference type="SAM" id="SignalP"/>
    </source>
</evidence>
<evidence type="ECO:0000256" key="25">
    <source>
        <dbReference type="ARBA" id="ARBA00023160"/>
    </source>
</evidence>
<evidence type="ECO:0000256" key="33">
    <source>
        <dbReference type="ARBA" id="ARBA00036358"/>
    </source>
</evidence>
<keyword evidence="16" id="KW-0256">Endoplasmic reticulum</keyword>
<keyword evidence="18" id="KW-0492">Microsome</keyword>
<dbReference type="GO" id="GO:0004666">
    <property type="term" value="F:prostaglandin-endoperoxide synthase activity"/>
    <property type="evidence" value="ECO:0007669"/>
    <property type="project" value="UniProtKB-EC"/>
</dbReference>
<dbReference type="InterPro" id="IPR019791">
    <property type="entry name" value="Haem_peroxidase_animal"/>
</dbReference>
<protein>
    <recommendedName>
        <fullName evidence="8">Prostaglandin G/H synthase 2</fullName>
        <ecNumber evidence="7">1.14.99.1</ecNumber>
    </recommendedName>
    <alternativeName>
        <fullName evidence="28">Cyclooxygenase-2</fullName>
    </alternativeName>
    <alternativeName>
        <fullName evidence="27">PHS II</fullName>
    </alternativeName>
    <alternativeName>
        <fullName evidence="29">Prostaglandin H2 synthase 2</fullName>
    </alternativeName>
    <alternativeName>
        <fullName evidence="30">Prostaglandin-endoperoxide synthase 2</fullName>
    </alternativeName>
</protein>
<dbReference type="GO" id="GO:0006979">
    <property type="term" value="P:response to oxidative stress"/>
    <property type="evidence" value="ECO:0007669"/>
    <property type="project" value="InterPro"/>
</dbReference>
<dbReference type="Gene3D" id="2.10.25.10">
    <property type="entry name" value="Laminin"/>
    <property type="match status" value="1"/>
</dbReference>
<keyword evidence="9" id="KW-0644">Prostaglandin metabolism</keyword>
<evidence type="ECO:0000256" key="31">
    <source>
        <dbReference type="ARBA" id="ARBA00035976"/>
    </source>
</evidence>
<evidence type="ECO:0000256" key="24">
    <source>
        <dbReference type="ARBA" id="ARBA00023157"/>
    </source>
</evidence>
<feature type="active site" description="For cyclooxygenase activity" evidence="35">
    <location>
        <position position="374"/>
    </location>
</feature>
<evidence type="ECO:0000256" key="32">
    <source>
        <dbReference type="ARBA" id="ARBA00036313"/>
    </source>
</evidence>
<dbReference type="GO" id="GO:0046872">
    <property type="term" value="F:metal ion binding"/>
    <property type="evidence" value="ECO:0007669"/>
    <property type="project" value="UniProtKB-KW"/>
</dbReference>
<evidence type="ECO:0000313" key="40">
    <source>
        <dbReference type="EMBL" id="BAF52620.1"/>
    </source>
</evidence>
<comment type="catalytic activity">
    <reaction evidence="31">
        <text>(9Z,12Z)-octadecadienoate + AH2 + O2 = (9S)-hydroxy-(10E,12Z)-octadecadienoate + A + H2O</text>
        <dbReference type="Rhea" id="RHEA:75459"/>
        <dbReference type="ChEBI" id="CHEBI:13193"/>
        <dbReference type="ChEBI" id="CHEBI:15377"/>
        <dbReference type="ChEBI" id="CHEBI:15379"/>
        <dbReference type="ChEBI" id="CHEBI:17499"/>
        <dbReference type="ChEBI" id="CHEBI:30245"/>
        <dbReference type="ChEBI" id="CHEBI:77852"/>
    </reaction>
    <physiologicalReaction direction="left-to-right" evidence="31">
        <dbReference type="Rhea" id="RHEA:75460"/>
    </physiologicalReaction>
</comment>
<evidence type="ECO:0000256" key="22">
    <source>
        <dbReference type="ARBA" id="ARBA00023098"/>
    </source>
</evidence>
<dbReference type="InterPro" id="IPR010255">
    <property type="entry name" value="Haem_peroxidase_sf"/>
</dbReference>
<keyword evidence="22" id="KW-0443">Lipid metabolism</keyword>
<dbReference type="GO" id="GO:0005789">
    <property type="term" value="C:endoplasmic reticulum membrane"/>
    <property type="evidence" value="ECO:0007669"/>
    <property type="project" value="UniProtKB-SubCell"/>
</dbReference>
<evidence type="ECO:0000256" key="27">
    <source>
        <dbReference type="ARBA" id="ARBA00030839"/>
    </source>
</evidence>
<feature type="active site" description="Proton acceptor" evidence="35">
    <location>
        <position position="196"/>
    </location>
</feature>
<keyword evidence="21 36" id="KW-0408">Iron</keyword>
<keyword evidence="10" id="KW-0444">Lipid biosynthesis</keyword>
<sequence>MNKLTFAVFLLALGFLVCEAGNPCCAEPCQNKGVCTSLGAENYECDCTRTGYFGQNCTTPEFLTWLKITLKPSPNTVHYLLTHFKGFWNIVNNISFLRDGIMTYVLTSRSHMIDSPPTFNADYSYKCWEAYSNLSYYTRTLPPVPKDCPTPMGVVGKKELPDAKVLAEKLLVRRQFIPDPQGTSLMFAFFAQHFTHQFFKSDMKNGPAFTLSKGHGVDLSHIYGDNLERQHKLRLFKDGKMKYQIVDGEVYPPTVQEVGVHMHYPPHVPDSHRFAVGHEAFGLVPGLMMYATIWLREHNRVCDVLKEVHPDWDDERLFQTTRLILIGETIKIVIEDYVQHLSGYNFKLKFDPQLLFNQRFQYQNRISSEFNTLYHWHPLMPDSFQIEEKDYSYKQFVFNTSVVTEHGISNLVESFSKQVAGRVAGGRNVPGPILHVAIKSIEDSRKMRYQSLNAYRKRFSMKPYTSFEDMTGEKEMAAVLEEMYGHIDAVELYPGLLVEKPRSNAIFGETMVEMGAPYSFKGLMGNPICSPEYWKPSTFGGSVGFDIVNTASLQKLVCNNVQGPCPVASFHVPDAPMTGSMIINSSTSHSRSSDINPTVILKERTTEL</sequence>
<accession>A4PIA1</accession>
<evidence type="ECO:0000256" key="4">
    <source>
        <dbReference type="ARBA" id="ARBA00004702"/>
    </source>
</evidence>
<evidence type="ECO:0000256" key="6">
    <source>
        <dbReference type="ARBA" id="ARBA00011738"/>
    </source>
</evidence>
<keyword evidence="13 36" id="KW-0349">Heme</keyword>
<keyword evidence="15 38" id="KW-0732">Signal</keyword>
<keyword evidence="14 36" id="KW-0479">Metal-binding</keyword>
<comment type="similarity">
    <text evidence="5">Belongs to the prostaglandin G/H synthase family.</text>
</comment>
<evidence type="ECO:0000256" key="34">
    <source>
        <dbReference type="ARBA" id="ARBA00036409"/>
    </source>
</evidence>
<evidence type="ECO:0000256" key="8">
    <source>
        <dbReference type="ARBA" id="ARBA00020406"/>
    </source>
</evidence>
<comment type="subcellular location">
    <subcellularLocation>
        <location evidence="3">Endoplasmic reticulum membrane</location>
        <topology evidence="3">Peripheral membrane protein</topology>
    </subcellularLocation>
    <subcellularLocation>
        <location evidence="2">Microsome membrane</location>
        <topology evidence="2">Peripheral membrane protein</topology>
    </subcellularLocation>
</comment>
<proteinExistence type="evidence at transcript level"/>
<evidence type="ECO:0000256" key="12">
    <source>
        <dbReference type="ARBA" id="ARBA00022585"/>
    </source>
</evidence>
<keyword evidence="24" id="KW-1015">Disulfide bond</keyword>
<evidence type="ECO:0000256" key="5">
    <source>
        <dbReference type="ARBA" id="ARBA00008928"/>
    </source>
</evidence>
<feature type="domain" description="EGF-like" evidence="39">
    <location>
        <begin position="20"/>
        <end position="58"/>
    </location>
</feature>
<gene>
    <name evidence="40" type="primary">COX-2</name>
</gene>
<evidence type="ECO:0000256" key="20">
    <source>
        <dbReference type="ARBA" id="ARBA00023002"/>
    </source>
</evidence>
<dbReference type="EC" id="1.14.99.1" evidence="7"/>
<dbReference type="CDD" id="cd09816">
    <property type="entry name" value="prostaglandin_endoperoxide_synthase"/>
    <property type="match status" value="1"/>
</dbReference>
<keyword evidence="37" id="KW-0245">EGF-like domain</keyword>
<keyword evidence="17" id="KW-0276">Fatty acid metabolism</keyword>
<evidence type="ECO:0000256" key="14">
    <source>
        <dbReference type="ARBA" id="ARBA00022723"/>
    </source>
</evidence>
<evidence type="ECO:0000256" key="36">
    <source>
        <dbReference type="PIRSR" id="PIRSR619791-2"/>
    </source>
</evidence>
<dbReference type="CDD" id="cd00054">
    <property type="entry name" value="EGF_CA"/>
    <property type="match status" value="1"/>
</dbReference>
<dbReference type="InterPro" id="IPR037120">
    <property type="entry name" value="Haem_peroxidase_sf_animal"/>
</dbReference>
<keyword evidence="25" id="KW-0275">Fatty acid biosynthesis</keyword>
<evidence type="ECO:0000256" key="3">
    <source>
        <dbReference type="ARBA" id="ARBA00004406"/>
    </source>
</evidence>
<keyword evidence="26" id="KW-0325">Glycoprotein</keyword>
<dbReference type="SUPFAM" id="SSF48113">
    <property type="entry name" value="Heme-dependent peroxidases"/>
    <property type="match status" value="1"/>
</dbReference>
<comment type="catalytic activity">
    <reaction evidence="32">
        <text>(9Z,12Z)-octadecadienoate + AH2 + O2 = (9R)-hydroxy-(10E,12Z)-octadecadienoate + A + H2O</text>
        <dbReference type="Rhea" id="RHEA:75447"/>
        <dbReference type="ChEBI" id="CHEBI:13193"/>
        <dbReference type="ChEBI" id="CHEBI:15377"/>
        <dbReference type="ChEBI" id="CHEBI:15379"/>
        <dbReference type="ChEBI" id="CHEBI:17499"/>
        <dbReference type="ChEBI" id="CHEBI:30245"/>
        <dbReference type="ChEBI" id="CHEBI:77895"/>
    </reaction>
    <physiologicalReaction direction="left-to-right" evidence="32">
        <dbReference type="Rhea" id="RHEA:75448"/>
    </physiologicalReaction>
</comment>
<dbReference type="InterPro" id="IPR000742">
    <property type="entry name" value="EGF"/>
</dbReference>
<keyword evidence="12" id="KW-0643">Prostaglandin biosynthesis</keyword>
<dbReference type="EMBL" id="AB292357">
    <property type="protein sequence ID" value="BAF52620.1"/>
    <property type="molecule type" value="mRNA"/>
</dbReference>
<keyword evidence="19" id="KW-0223">Dioxygenase</keyword>
<evidence type="ECO:0000256" key="21">
    <source>
        <dbReference type="ARBA" id="ARBA00023004"/>
    </source>
</evidence>
<evidence type="ECO:0000256" key="9">
    <source>
        <dbReference type="ARBA" id="ARBA00022501"/>
    </source>
</evidence>
<dbReference type="PANTHER" id="PTHR11903:SF8">
    <property type="entry name" value="PROSTAGLANDIN G_H SYNTHASE 2"/>
    <property type="match status" value="1"/>
</dbReference>
<evidence type="ECO:0000259" key="39">
    <source>
        <dbReference type="PROSITE" id="PS50026"/>
    </source>
</evidence>
<evidence type="ECO:0000256" key="7">
    <source>
        <dbReference type="ARBA" id="ARBA00012440"/>
    </source>
</evidence>
<comment type="subunit">
    <text evidence="6">Homodimer.</text>
</comment>
<keyword evidence="23" id="KW-0472">Membrane</keyword>
<dbReference type="GO" id="GO:0004601">
    <property type="term" value="F:peroxidase activity"/>
    <property type="evidence" value="ECO:0007669"/>
    <property type="project" value="UniProtKB-KW"/>
</dbReference>
<dbReference type="GO" id="GO:0020037">
    <property type="term" value="F:heme binding"/>
    <property type="evidence" value="ECO:0007669"/>
    <property type="project" value="InterPro"/>
</dbReference>
<dbReference type="PANTHER" id="PTHR11903">
    <property type="entry name" value="PROSTAGLANDIN G/H SYNTHASE"/>
    <property type="match status" value="1"/>
</dbReference>
<comment type="catalytic activity">
    <reaction evidence="33">
        <text>(9Z,12Z)-octadecadienoate + AH2 + O2 = (13S)-hydroxy-(9Z,11E)-octadecadienoate + A + H2O</text>
        <dbReference type="Rhea" id="RHEA:75451"/>
        <dbReference type="ChEBI" id="CHEBI:13193"/>
        <dbReference type="ChEBI" id="CHEBI:15377"/>
        <dbReference type="ChEBI" id="CHEBI:15379"/>
        <dbReference type="ChEBI" id="CHEBI:17499"/>
        <dbReference type="ChEBI" id="CHEBI:30245"/>
        <dbReference type="ChEBI" id="CHEBI:90850"/>
    </reaction>
    <physiologicalReaction direction="left-to-right" evidence="33">
        <dbReference type="Rhea" id="RHEA:75452"/>
    </physiologicalReaction>
</comment>
<evidence type="ECO:0000256" key="15">
    <source>
        <dbReference type="ARBA" id="ARBA00022729"/>
    </source>
</evidence>
<feature type="chain" id="PRO_5002672345" description="Prostaglandin G/H synthase 2" evidence="38">
    <location>
        <begin position="21"/>
        <end position="608"/>
    </location>
</feature>
<name>A4PIA1_MICUN</name>
<evidence type="ECO:0000256" key="2">
    <source>
        <dbReference type="ARBA" id="ARBA00004174"/>
    </source>
</evidence>
<evidence type="ECO:0000256" key="19">
    <source>
        <dbReference type="ARBA" id="ARBA00022964"/>
    </source>
</evidence>
<evidence type="ECO:0000256" key="16">
    <source>
        <dbReference type="ARBA" id="ARBA00022824"/>
    </source>
</evidence>
<dbReference type="GO" id="GO:0019371">
    <property type="term" value="P:cyclooxygenase pathway"/>
    <property type="evidence" value="ECO:0007669"/>
    <property type="project" value="TreeGrafter"/>
</dbReference>
<evidence type="ECO:0000256" key="18">
    <source>
        <dbReference type="ARBA" id="ARBA00022848"/>
    </source>
</evidence>
<dbReference type="Gene3D" id="1.10.640.10">
    <property type="entry name" value="Haem peroxidase domain superfamily, animal type"/>
    <property type="match status" value="1"/>
</dbReference>
<dbReference type="SUPFAM" id="SSF57196">
    <property type="entry name" value="EGF/Laminin"/>
    <property type="match status" value="1"/>
</dbReference>
<evidence type="ECO:0000256" key="30">
    <source>
        <dbReference type="ARBA" id="ARBA00033144"/>
    </source>
</evidence>
<dbReference type="GO" id="GO:0016702">
    <property type="term" value="F:oxidoreductase activity, acting on single donors with incorporation of molecular oxygen, incorporation of two atoms of oxygen"/>
    <property type="evidence" value="ECO:0007669"/>
    <property type="project" value="TreeGrafter"/>
</dbReference>
<dbReference type="GO" id="GO:0043005">
    <property type="term" value="C:neuron projection"/>
    <property type="evidence" value="ECO:0007669"/>
    <property type="project" value="TreeGrafter"/>
</dbReference>
<dbReference type="PRINTS" id="PR00457">
    <property type="entry name" value="ANPEROXIDASE"/>
</dbReference>
<dbReference type="PeroxiBase" id="5838">
    <property type="entry name" value="MunPGHS02"/>
</dbReference>
<dbReference type="UniPathway" id="UPA00662"/>
<comment type="catalytic activity">
    <reaction evidence="34">
        <text>(9Z,12Z)-octadecadienoate + AH2 + O2 = (13R)-hydroxy-(9Z,11E)-octadecadienoate + A + H2O</text>
        <dbReference type="Rhea" id="RHEA:75455"/>
        <dbReference type="ChEBI" id="CHEBI:13193"/>
        <dbReference type="ChEBI" id="CHEBI:15377"/>
        <dbReference type="ChEBI" id="CHEBI:15379"/>
        <dbReference type="ChEBI" id="CHEBI:17499"/>
        <dbReference type="ChEBI" id="CHEBI:30245"/>
        <dbReference type="ChEBI" id="CHEBI:136655"/>
    </reaction>
    <physiologicalReaction direction="left-to-right" evidence="34">
        <dbReference type="Rhea" id="RHEA:75456"/>
    </physiologicalReaction>
</comment>
<evidence type="ECO:0000256" key="1">
    <source>
        <dbReference type="ARBA" id="ARBA00001970"/>
    </source>
</evidence>
<dbReference type="InterPro" id="IPR050783">
    <property type="entry name" value="Oxylipin_biosynth_metab"/>
</dbReference>
<dbReference type="PROSITE" id="PS50292">
    <property type="entry name" value="PEROXIDASE_3"/>
    <property type="match status" value="1"/>
</dbReference>
<evidence type="ECO:0000256" key="35">
    <source>
        <dbReference type="PIRSR" id="PIRSR619791-1"/>
    </source>
</evidence>
<dbReference type="AlphaFoldDB" id="A4PIA1"/>
<comment type="pathway">
    <text evidence="4">Lipid metabolism; prostaglandin biosynthesis.</text>
</comment>
<feature type="binding site" evidence="36">
    <location>
        <position position="109"/>
    </location>
    <ligand>
        <name>substrate</name>
    </ligand>
</feature>
<evidence type="ECO:0000256" key="11">
    <source>
        <dbReference type="ARBA" id="ARBA00022559"/>
    </source>
</evidence>
<evidence type="ECO:0000256" key="13">
    <source>
        <dbReference type="ARBA" id="ARBA00022617"/>
    </source>
</evidence>
<feature type="binding site" description="axial binding residue" evidence="36">
    <location>
        <position position="377"/>
    </location>
    <ligand>
        <name>heme b</name>
        <dbReference type="ChEBI" id="CHEBI:60344"/>
    </ligand>
    <ligandPart>
        <name>Fe</name>
        <dbReference type="ChEBI" id="CHEBI:18248"/>
    </ligandPart>
</feature>
<evidence type="ECO:0000256" key="26">
    <source>
        <dbReference type="ARBA" id="ARBA00023180"/>
    </source>
</evidence>
<dbReference type="GlyCosmos" id="A4PIA1">
    <property type="glycosylation" value="4 sites, No reported glycans"/>
</dbReference>
<evidence type="ECO:0000256" key="37">
    <source>
        <dbReference type="PROSITE-ProRule" id="PRU00076"/>
    </source>
</evidence>
<comment type="cofactor">
    <cofactor evidence="1">
        <name>heme b</name>
        <dbReference type="ChEBI" id="CHEBI:60344"/>
    </cofactor>
</comment>
<evidence type="ECO:0000256" key="23">
    <source>
        <dbReference type="ARBA" id="ARBA00023136"/>
    </source>
</evidence>
<comment type="caution">
    <text evidence="37">Lacks conserved residue(s) required for the propagation of feature annotation.</text>
</comment>
<dbReference type="FunFam" id="2.10.25.10:FF:000235">
    <property type="entry name" value="Prostaglandin G/H synthase 2"/>
    <property type="match status" value="1"/>
</dbReference>
<evidence type="ECO:0000256" key="28">
    <source>
        <dbReference type="ARBA" id="ARBA00031216"/>
    </source>
</evidence>
<feature type="signal peptide" evidence="38">
    <location>
        <begin position="1"/>
        <end position="20"/>
    </location>
</feature>
<dbReference type="FunFam" id="1.10.640.10:FF:000002">
    <property type="entry name" value="Prostaglandin G/H synthase 2"/>
    <property type="match status" value="1"/>
</dbReference>
<evidence type="ECO:0000256" key="17">
    <source>
        <dbReference type="ARBA" id="ARBA00022832"/>
    </source>
</evidence>
<evidence type="ECO:0000256" key="10">
    <source>
        <dbReference type="ARBA" id="ARBA00022516"/>
    </source>
</evidence>
<keyword evidence="20" id="KW-0560">Oxidoreductase</keyword>
<reference evidence="40" key="1">
    <citation type="submission" date="2007-02" db="EMBL/GenBank/DDBJ databases">
        <title>Regulation of Ovarian Cyclooxygenase-1 and Cyclooxygenase-2 Ribonucleic Acids During the Periovulatory Period in Atlantic Croaker.</title>
        <authorList>
            <person name="Kumakura N."/>
            <person name="Thomas P."/>
            <person name="Patino R."/>
        </authorList>
    </citation>
    <scope>NUCLEOTIDE SEQUENCE</scope>
    <source>
        <tissue evidence="40">Ovary</tissue>
    </source>
</reference>
<evidence type="ECO:0000256" key="29">
    <source>
        <dbReference type="ARBA" id="ARBA00031793"/>
    </source>
</evidence>
<keyword evidence="11" id="KW-0575">Peroxidase</keyword>
<organism evidence="40">
    <name type="scientific">Micropogonias undulatus</name>
    <name type="common">Atlantic croaker</name>
    <dbReference type="NCBI Taxonomy" id="29154"/>
    <lineage>
        <taxon>Eukaryota</taxon>
        <taxon>Metazoa</taxon>
        <taxon>Chordata</taxon>
        <taxon>Craniata</taxon>
        <taxon>Vertebrata</taxon>
        <taxon>Euteleostomi</taxon>
        <taxon>Actinopterygii</taxon>
        <taxon>Neopterygii</taxon>
        <taxon>Teleostei</taxon>
        <taxon>Neoteleostei</taxon>
        <taxon>Acanthomorphata</taxon>
        <taxon>Eupercaria</taxon>
        <taxon>Sciaenidae</taxon>
        <taxon>Micropogonias</taxon>
    </lineage>
</organism>
<dbReference type="PROSITE" id="PS50026">
    <property type="entry name" value="EGF_3"/>
    <property type="match status" value="1"/>
</dbReference>